<protein>
    <submittedName>
        <fullName evidence="3">Uncharacterized protein</fullName>
    </submittedName>
</protein>
<feature type="signal peptide" evidence="2">
    <location>
        <begin position="1"/>
        <end position="28"/>
    </location>
</feature>
<dbReference type="RefSeq" id="WP_302039315.1">
    <property type="nucleotide sequence ID" value="NZ_JAUKPO010000012.1"/>
</dbReference>
<gene>
    <name evidence="3" type="ORF">Q0590_19715</name>
</gene>
<dbReference type="EMBL" id="JAUKPO010000012">
    <property type="protein sequence ID" value="MDO1448514.1"/>
    <property type="molecule type" value="Genomic_DNA"/>
</dbReference>
<feature type="chain" id="PRO_5045369952" evidence="2">
    <location>
        <begin position="29"/>
        <end position="99"/>
    </location>
</feature>
<comment type="caution">
    <text evidence="3">The sequence shown here is derived from an EMBL/GenBank/DDBJ whole genome shotgun (WGS) entry which is preliminary data.</text>
</comment>
<evidence type="ECO:0000313" key="3">
    <source>
        <dbReference type="EMBL" id="MDO1448514.1"/>
    </source>
</evidence>
<organism evidence="3 4">
    <name type="scientific">Rhodocytophaga aerolata</name>
    <dbReference type="NCBI Taxonomy" id="455078"/>
    <lineage>
        <taxon>Bacteria</taxon>
        <taxon>Pseudomonadati</taxon>
        <taxon>Bacteroidota</taxon>
        <taxon>Cytophagia</taxon>
        <taxon>Cytophagales</taxon>
        <taxon>Rhodocytophagaceae</taxon>
        <taxon>Rhodocytophaga</taxon>
    </lineage>
</organism>
<dbReference type="Proteomes" id="UP001168528">
    <property type="component" value="Unassembled WGS sequence"/>
</dbReference>
<reference evidence="3" key="1">
    <citation type="submission" date="2023-07" db="EMBL/GenBank/DDBJ databases">
        <title>The genome sequence of Rhodocytophaga aerolata KACC 12507.</title>
        <authorList>
            <person name="Zhang X."/>
        </authorList>
    </citation>
    <scope>NUCLEOTIDE SEQUENCE</scope>
    <source>
        <strain evidence="3">KACC 12507</strain>
    </source>
</reference>
<evidence type="ECO:0000313" key="4">
    <source>
        <dbReference type="Proteomes" id="UP001168528"/>
    </source>
</evidence>
<dbReference type="PROSITE" id="PS51257">
    <property type="entry name" value="PROKAR_LIPOPROTEIN"/>
    <property type="match status" value="1"/>
</dbReference>
<evidence type="ECO:0000256" key="2">
    <source>
        <dbReference type="SAM" id="SignalP"/>
    </source>
</evidence>
<proteinExistence type="predicted"/>
<accession>A0ABT8R8V5</accession>
<keyword evidence="4" id="KW-1185">Reference proteome</keyword>
<sequence length="99" mass="10562">MIIKISHIKSKFVQAAFLLVLISTVACTGPQSKYNTIDISDPNAGSDYVYGNIDGPPLQANHQYEADPEVGARINGLRDKMFGSPTGAEAGVQQNNPGQ</sequence>
<feature type="region of interest" description="Disordered" evidence="1">
    <location>
        <begin position="77"/>
        <end position="99"/>
    </location>
</feature>
<evidence type="ECO:0000256" key="1">
    <source>
        <dbReference type="SAM" id="MobiDB-lite"/>
    </source>
</evidence>
<keyword evidence="2" id="KW-0732">Signal</keyword>
<name>A0ABT8R8V5_9BACT</name>